<dbReference type="AlphaFoldDB" id="A0A0M0GZ65"/>
<name>A0A0M0GZ65_ANEMI</name>
<evidence type="ECO:0000313" key="2">
    <source>
        <dbReference type="EMBL" id="KON95093.1"/>
    </source>
</evidence>
<evidence type="ECO:0000313" key="4">
    <source>
        <dbReference type="Proteomes" id="UP000037269"/>
    </source>
</evidence>
<evidence type="ECO:0000256" key="1">
    <source>
        <dbReference type="SAM" id="Phobius"/>
    </source>
</evidence>
<dbReference type="OrthoDB" id="2476779at2"/>
<evidence type="ECO:0000313" key="5">
    <source>
        <dbReference type="Proteomes" id="UP000182836"/>
    </source>
</evidence>
<dbReference type="InterPro" id="IPR052534">
    <property type="entry name" value="Extracell_DNA_Util/SecSys_Comp"/>
</dbReference>
<keyword evidence="4" id="KW-1185">Reference proteome</keyword>
<gene>
    <name evidence="2" type="ORF">AF333_05960</name>
    <name evidence="3" type="ORF">SAMN04487909_11746</name>
</gene>
<reference evidence="3 5" key="2">
    <citation type="submission" date="2016-10" db="EMBL/GenBank/DDBJ databases">
        <authorList>
            <person name="de Groot N.N."/>
        </authorList>
    </citation>
    <scope>NUCLEOTIDE SEQUENCE [LARGE SCALE GENOMIC DNA]</scope>
    <source>
        <strain evidence="3 5">DSM 2895</strain>
    </source>
</reference>
<dbReference type="Pfam" id="PF05137">
    <property type="entry name" value="PilN"/>
    <property type="match status" value="1"/>
</dbReference>
<feature type="transmembrane region" description="Helical" evidence="1">
    <location>
        <begin position="18"/>
        <end position="40"/>
    </location>
</feature>
<dbReference type="Proteomes" id="UP000037269">
    <property type="component" value="Unassembled WGS sequence"/>
</dbReference>
<proteinExistence type="predicted"/>
<organism evidence="2 4">
    <name type="scientific">Aneurinibacillus migulanus</name>
    <name type="common">Bacillus migulanus</name>
    <dbReference type="NCBI Taxonomy" id="47500"/>
    <lineage>
        <taxon>Bacteria</taxon>
        <taxon>Bacillati</taxon>
        <taxon>Bacillota</taxon>
        <taxon>Bacilli</taxon>
        <taxon>Bacillales</taxon>
        <taxon>Paenibacillaceae</taxon>
        <taxon>Aneurinibacillus group</taxon>
        <taxon>Aneurinibacillus</taxon>
    </lineage>
</organism>
<dbReference type="InterPro" id="IPR007813">
    <property type="entry name" value="PilN"/>
</dbReference>
<dbReference type="EMBL" id="FNED01000017">
    <property type="protein sequence ID" value="SDJ40769.1"/>
    <property type="molecule type" value="Genomic_DNA"/>
</dbReference>
<dbReference type="STRING" id="47500.AF333_05960"/>
<evidence type="ECO:0000313" key="3">
    <source>
        <dbReference type="EMBL" id="SDJ40769.1"/>
    </source>
</evidence>
<dbReference type="EMBL" id="LGUG01000004">
    <property type="protein sequence ID" value="KON95093.1"/>
    <property type="molecule type" value="Genomic_DNA"/>
</dbReference>
<keyword evidence="1" id="KW-0812">Transmembrane</keyword>
<keyword evidence="1" id="KW-0472">Membrane</keyword>
<dbReference type="GeneID" id="42304747"/>
<dbReference type="Proteomes" id="UP000182836">
    <property type="component" value="Unassembled WGS sequence"/>
</dbReference>
<sequence>MIDINLLPQKKRRVTGTIIVYAAIAVLWLVGTCYMGLLYVSGKQETASMQAQITEMDKKLNTQKGQQQTETVSVDSYLELSDRLQHLFYPTSLLLDELAKQLPEQGKLLSVSYNMDGKVEIEGRFEQYEDIAAYLYNVQRLPRVVKANIKSINAIKIEWEGQKDENDNPLSPSLQIVGGEILPHYLAKFEMVTRTLDEKKIRGKLSVTSGNTAEERKKE</sequence>
<keyword evidence="1" id="KW-1133">Transmembrane helix</keyword>
<dbReference type="PANTHER" id="PTHR40278">
    <property type="entry name" value="DNA UTILIZATION PROTEIN HOFN"/>
    <property type="match status" value="1"/>
</dbReference>
<dbReference type="PANTHER" id="PTHR40278:SF1">
    <property type="entry name" value="DNA UTILIZATION PROTEIN HOFN"/>
    <property type="match status" value="1"/>
</dbReference>
<dbReference type="RefSeq" id="WP_043067329.1">
    <property type="nucleotide sequence ID" value="NZ_BJOA01000038.1"/>
</dbReference>
<accession>A0A0M0GZ65</accession>
<dbReference type="PATRIC" id="fig|47500.9.peg.2329"/>
<reference evidence="2 4" key="1">
    <citation type="submission" date="2015-07" db="EMBL/GenBank/DDBJ databases">
        <title>Fjat-14205 dsm 2895.</title>
        <authorList>
            <person name="Liu B."/>
            <person name="Wang J."/>
            <person name="Zhu Y."/>
            <person name="Liu G."/>
            <person name="Chen Q."/>
            <person name="Chen Z."/>
            <person name="Lan J."/>
            <person name="Che J."/>
            <person name="Ge C."/>
            <person name="Shi H."/>
            <person name="Pan Z."/>
            <person name="Liu X."/>
        </authorList>
    </citation>
    <scope>NUCLEOTIDE SEQUENCE [LARGE SCALE GENOMIC DNA]</scope>
    <source>
        <strain evidence="2 4">DSM 2895</strain>
    </source>
</reference>
<protein>
    <submittedName>
        <fullName evidence="3">Tfp pilus assembly protein PilN</fullName>
    </submittedName>
</protein>